<dbReference type="CDD" id="cd00432">
    <property type="entry name" value="Ribosomal_L18_L5e"/>
    <property type="match status" value="1"/>
</dbReference>
<dbReference type="InterPro" id="IPR057268">
    <property type="entry name" value="Ribosomal_L18"/>
</dbReference>
<dbReference type="GO" id="GO:0003735">
    <property type="term" value="F:structural constituent of ribosome"/>
    <property type="evidence" value="ECO:0007669"/>
    <property type="project" value="InterPro"/>
</dbReference>
<dbReference type="Pfam" id="PF17144">
    <property type="entry name" value="Ribosomal_L5e"/>
    <property type="match status" value="2"/>
</dbReference>
<keyword evidence="3 6" id="KW-0694">RNA-binding</keyword>
<gene>
    <name evidence="6" type="primary">rpl18</name>
    <name evidence="7" type="ORF">ENM11_01240</name>
</gene>
<evidence type="ECO:0000313" key="7">
    <source>
        <dbReference type="EMBL" id="HHK67766.1"/>
    </source>
</evidence>
<name>A0A7C5Q732_CALS0</name>
<keyword evidence="2 6" id="KW-0699">rRNA-binding</keyword>
<evidence type="ECO:0000256" key="3">
    <source>
        <dbReference type="ARBA" id="ARBA00022884"/>
    </source>
</evidence>
<evidence type="ECO:0000256" key="5">
    <source>
        <dbReference type="ARBA" id="ARBA00023274"/>
    </source>
</evidence>
<evidence type="ECO:0000256" key="1">
    <source>
        <dbReference type="ARBA" id="ARBA00007116"/>
    </source>
</evidence>
<dbReference type="HAMAP" id="MF_01337_A">
    <property type="entry name" value="Ribosomal_uL18_A"/>
    <property type="match status" value="1"/>
</dbReference>
<dbReference type="NCBIfam" id="NF006342">
    <property type="entry name" value="PRK08569.1"/>
    <property type="match status" value="1"/>
</dbReference>
<dbReference type="GO" id="GO:0022625">
    <property type="term" value="C:cytosolic large ribosomal subunit"/>
    <property type="evidence" value="ECO:0007669"/>
    <property type="project" value="TreeGrafter"/>
</dbReference>
<dbReference type="InterPro" id="IPR057267">
    <property type="entry name" value="Rbsml_uL18_arch"/>
</dbReference>
<dbReference type="PANTHER" id="PTHR23410">
    <property type="entry name" value="RIBOSOMAL PROTEIN L5-RELATED"/>
    <property type="match status" value="1"/>
</dbReference>
<dbReference type="SUPFAM" id="SSF53137">
    <property type="entry name" value="Translational machinery components"/>
    <property type="match status" value="1"/>
</dbReference>
<dbReference type="GO" id="GO:0008097">
    <property type="term" value="F:5S rRNA binding"/>
    <property type="evidence" value="ECO:0007669"/>
    <property type="project" value="InterPro"/>
</dbReference>
<dbReference type="PANTHER" id="PTHR23410:SF12">
    <property type="entry name" value="LARGE RIBOSOMAL SUBUNIT PROTEIN UL18"/>
    <property type="match status" value="1"/>
</dbReference>
<dbReference type="EMBL" id="DRWN01000013">
    <property type="protein sequence ID" value="HHK67766.1"/>
    <property type="molecule type" value="Genomic_DNA"/>
</dbReference>
<dbReference type="InterPro" id="IPR005485">
    <property type="entry name" value="Rbsml_uL18_euk_arch"/>
</dbReference>
<sequence length="193" mass="21550">MRAYALKRMKPRRRRQGKTDYRKRLKLVKSGIERLVVRRTNRRIIVQLVRSKHGGDETLAAVSSDMLSRYGWKASFKSTPAAYLTGVLLGKKALAKGVENAILDIGVQRSVKGSRLYAAVKGVLDAGMHVPVSEEMLPSEERLLGKHIASHYLSTIQTADAKQFRRLDGDYLQNLASNVMLVKGKIMKGDGDE</sequence>
<keyword evidence="5 6" id="KW-0687">Ribonucleoprotein</keyword>
<reference evidence="7" key="1">
    <citation type="journal article" date="2020" name="mSystems">
        <title>Genome- and Community-Level Interaction Insights into Carbon Utilization and Element Cycling Functions of Hydrothermarchaeota in Hydrothermal Sediment.</title>
        <authorList>
            <person name="Zhou Z."/>
            <person name="Liu Y."/>
            <person name="Xu W."/>
            <person name="Pan J."/>
            <person name="Luo Z.H."/>
            <person name="Li M."/>
        </authorList>
    </citation>
    <scope>NUCLEOTIDE SEQUENCE [LARGE SCALE GENOMIC DNA]</scope>
    <source>
        <strain evidence="7">SpSt-1056</strain>
    </source>
</reference>
<organism evidence="7">
    <name type="scientific">Caldiarchaeum subterraneum</name>
    <dbReference type="NCBI Taxonomy" id="311458"/>
    <lineage>
        <taxon>Archaea</taxon>
        <taxon>Nitrososphaerota</taxon>
        <taxon>Candidatus Caldarchaeales</taxon>
        <taxon>Candidatus Caldarchaeaceae</taxon>
        <taxon>Candidatus Caldarchaeum</taxon>
    </lineage>
</organism>
<keyword evidence="4 6" id="KW-0689">Ribosomal protein</keyword>
<dbReference type="Gene3D" id="3.30.420.100">
    <property type="match status" value="1"/>
</dbReference>
<evidence type="ECO:0000256" key="4">
    <source>
        <dbReference type="ARBA" id="ARBA00022980"/>
    </source>
</evidence>
<dbReference type="AlphaFoldDB" id="A0A7C5Q732"/>
<protein>
    <recommendedName>
        <fullName evidence="6">Large ribosomal subunit protein uL18</fullName>
    </recommendedName>
</protein>
<dbReference type="GO" id="GO:0006412">
    <property type="term" value="P:translation"/>
    <property type="evidence" value="ECO:0007669"/>
    <property type="project" value="UniProtKB-UniRule"/>
</dbReference>
<proteinExistence type="inferred from homology"/>
<dbReference type="GO" id="GO:0000027">
    <property type="term" value="P:ribosomal large subunit assembly"/>
    <property type="evidence" value="ECO:0007669"/>
    <property type="project" value="TreeGrafter"/>
</dbReference>
<accession>A0A7C5Q732</accession>
<evidence type="ECO:0000256" key="2">
    <source>
        <dbReference type="ARBA" id="ARBA00022730"/>
    </source>
</evidence>
<comment type="similarity">
    <text evidence="1 6">Belongs to the universal ribosomal protein uL18 family.</text>
</comment>
<comment type="function">
    <text evidence="6">This is one of the proteins that bind and probably mediate the attachment of the 5S RNA into the large ribosomal subunit, where it forms part of the central protuberance.</text>
</comment>
<comment type="subunit">
    <text evidence="6">Part of the 50S ribosomal subunit. Contacts the 5S and 23S rRNAs.</text>
</comment>
<comment type="caution">
    <text evidence="7">The sequence shown here is derived from an EMBL/GenBank/DDBJ whole genome shotgun (WGS) entry which is preliminary data.</text>
</comment>
<evidence type="ECO:0000256" key="6">
    <source>
        <dbReference type="HAMAP-Rule" id="MF_01337"/>
    </source>
</evidence>